<accession>A0A699TSA5</accession>
<feature type="non-terminal residue" evidence="2">
    <location>
        <position position="120"/>
    </location>
</feature>
<comment type="caution">
    <text evidence="2">The sequence shown here is derived from an EMBL/GenBank/DDBJ whole genome shotgun (WGS) entry which is preliminary data.</text>
</comment>
<dbReference type="Pfam" id="PF07727">
    <property type="entry name" value="RVT_2"/>
    <property type="match status" value="1"/>
</dbReference>
<dbReference type="InterPro" id="IPR013103">
    <property type="entry name" value="RVT_2"/>
</dbReference>
<feature type="domain" description="Reverse transcriptase Ty1/copia-type" evidence="1">
    <location>
        <begin position="59"/>
        <end position="119"/>
    </location>
</feature>
<dbReference type="AlphaFoldDB" id="A0A699TSA5"/>
<name>A0A699TSA5_TANCI</name>
<evidence type="ECO:0000313" key="2">
    <source>
        <dbReference type="EMBL" id="GFD12006.1"/>
    </source>
</evidence>
<sequence length="120" mass="13466">MDTDGQGGLTVMQTAGAGGTYRLTDDSLKYSSNIGWNKISNSFLFEVMQEEIHEFDRLQVWELVPPPDCAMINALKWVYKVKLDENGDVLKNKACIVAKGYIQEKGIDFEESFALVAKLK</sequence>
<gene>
    <name evidence="2" type="ORF">Tci_883975</name>
</gene>
<reference evidence="2" key="1">
    <citation type="journal article" date="2019" name="Sci. Rep.">
        <title>Draft genome of Tanacetum cinerariifolium, the natural source of mosquito coil.</title>
        <authorList>
            <person name="Yamashiro T."/>
            <person name="Shiraishi A."/>
            <person name="Satake H."/>
            <person name="Nakayama K."/>
        </authorList>
    </citation>
    <scope>NUCLEOTIDE SEQUENCE</scope>
</reference>
<dbReference type="EMBL" id="BKCJ011262755">
    <property type="protein sequence ID" value="GFD12006.1"/>
    <property type="molecule type" value="Genomic_DNA"/>
</dbReference>
<organism evidence="2">
    <name type="scientific">Tanacetum cinerariifolium</name>
    <name type="common">Dalmatian daisy</name>
    <name type="synonym">Chrysanthemum cinerariifolium</name>
    <dbReference type="NCBI Taxonomy" id="118510"/>
    <lineage>
        <taxon>Eukaryota</taxon>
        <taxon>Viridiplantae</taxon>
        <taxon>Streptophyta</taxon>
        <taxon>Embryophyta</taxon>
        <taxon>Tracheophyta</taxon>
        <taxon>Spermatophyta</taxon>
        <taxon>Magnoliopsida</taxon>
        <taxon>eudicotyledons</taxon>
        <taxon>Gunneridae</taxon>
        <taxon>Pentapetalae</taxon>
        <taxon>asterids</taxon>
        <taxon>campanulids</taxon>
        <taxon>Asterales</taxon>
        <taxon>Asteraceae</taxon>
        <taxon>Asteroideae</taxon>
        <taxon>Anthemideae</taxon>
        <taxon>Anthemidinae</taxon>
        <taxon>Tanacetum</taxon>
    </lineage>
</organism>
<proteinExistence type="predicted"/>
<protein>
    <submittedName>
        <fullName evidence="2">Retrovirus-related Pol polyprotein from transposon TNT 1-94</fullName>
    </submittedName>
</protein>
<evidence type="ECO:0000259" key="1">
    <source>
        <dbReference type="Pfam" id="PF07727"/>
    </source>
</evidence>